<feature type="compositionally biased region" description="Basic and acidic residues" evidence="2">
    <location>
        <begin position="325"/>
        <end position="336"/>
    </location>
</feature>
<feature type="compositionally biased region" description="Basic and acidic residues" evidence="2">
    <location>
        <begin position="416"/>
        <end position="431"/>
    </location>
</feature>
<feature type="compositionally biased region" description="Basic and acidic residues" evidence="2">
    <location>
        <begin position="918"/>
        <end position="929"/>
    </location>
</feature>
<feature type="compositionally biased region" description="Polar residues" evidence="2">
    <location>
        <begin position="1056"/>
        <end position="1073"/>
    </location>
</feature>
<protein>
    <recommendedName>
        <fullName evidence="3">BAT2 N-terminal domain-containing protein</fullName>
    </recommendedName>
</protein>
<evidence type="ECO:0000313" key="5">
    <source>
        <dbReference type="Proteomes" id="UP000292052"/>
    </source>
</evidence>
<organism evidence="4 5">
    <name type="scientific">Asbolus verrucosus</name>
    <name type="common">Desert ironclad beetle</name>
    <dbReference type="NCBI Taxonomy" id="1661398"/>
    <lineage>
        <taxon>Eukaryota</taxon>
        <taxon>Metazoa</taxon>
        <taxon>Ecdysozoa</taxon>
        <taxon>Arthropoda</taxon>
        <taxon>Hexapoda</taxon>
        <taxon>Insecta</taxon>
        <taxon>Pterygota</taxon>
        <taxon>Neoptera</taxon>
        <taxon>Endopterygota</taxon>
        <taxon>Coleoptera</taxon>
        <taxon>Polyphaga</taxon>
        <taxon>Cucujiformia</taxon>
        <taxon>Tenebrionidae</taxon>
        <taxon>Pimeliinae</taxon>
        <taxon>Asbolus</taxon>
    </lineage>
</organism>
<name>A0A482W780_ASBVE</name>
<feature type="compositionally biased region" description="Low complexity" evidence="2">
    <location>
        <begin position="95"/>
        <end position="114"/>
    </location>
</feature>
<feature type="compositionally biased region" description="Polar residues" evidence="2">
    <location>
        <begin position="1021"/>
        <end position="1039"/>
    </location>
</feature>
<feature type="compositionally biased region" description="Basic and acidic residues" evidence="2">
    <location>
        <begin position="1110"/>
        <end position="1159"/>
    </location>
</feature>
<keyword evidence="1" id="KW-0597">Phosphoprotein</keyword>
<dbReference type="Proteomes" id="UP000292052">
    <property type="component" value="Unassembled WGS sequence"/>
</dbReference>
<feature type="compositionally biased region" description="Basic and acidic residues" evidence="2">
    <location>
        <begin position="750"/>
        <end position="774"/>
    </location>
</feature>
<feature type="compositionally biased region" description="Polar residues" evidence="2">
    <location>
        <begin position="275"/>
        <end position="284"/>
    </location>
</feature>
<comment type="caution">
    <text evidence="4">The sequence shown here is derived from an EMBL/GenBank/DDBJ whole genome shotgun (WGS) entry which is preliminary data.</text>
</comment>
<dbReference type="PANTHER" id="PTHR14038">
    <property type="entry name" value="BAT2 HLA-B-ASSOCIATED TRANSCRIPT 2"/>
    <property type="match status" value="1"/>
</dbReference>
<feature type="compositionally biased region" description="Basic and acidic residues" evidence="2">
    <location>
        <begin position="678"/>
        <end position="694"/>
    </location>
</feature>
<feature type="compositionally biased region" description="Basic and acidic residues" evidence="2">
    <location>
        <begin position="30"/>
        <end position="39"/>
    </location>
</feature>
<feature type="compositionally biased region" description="Polar residues" evidence="2">
    <location>
        <begin position="388"/>
        <end position="405"/>
    </location>
</feature>
<feature type="compositionally biased region" description="Basic and acidic residues" evidence="2">
    <location>
        <begin position="635"/>
        <end position="670"/>
    </location>
</feature>
<proteinExistence type="predicted"/>
<feature type="compositionally biased region" description="Low complexity" evidence="2">
    <location>
        <begin position="801"/>
        <end position="811"/>
    </location>
</feature>
<feature type="compositionally biased region" description="Polar residues" evidence="2">
    <location>
        <begin position="1166"/>
        <end position="1178"/>
    </location>
</feature>
<dbReference type="Pfam" id="PF07001">
    <property type="entry name" value="BAT2_N"/>
    <property type="match status" value="1"/>
</dbReference>
<feature type="compositionally biased region" description="Low complexity" evidence="2">
    <location>
        <begin position="237"/>
        <end position="248"/>
    </location>
</feature>
<feature type="compositionally biased region" description="Basic and acidic residues" evidence="2">
    <location>
        <begin position="729"/>
        <end position="741"/>
    </location>
</feature>
<feature type="compositionally biased region" description="Polar residues" evidence="2">
    <location>
        <begin position="433"/>
        <end position="445"/>
    </location>
</feature>
<feature type="compositionally biased region" description="Basic and acidic residues" evidence="2">
    <location>
        <begin position="843"/>
        <end position="887"/>
    </location>
</feature>
<feature type="region of interest" description="Disordered" evidence="2">
    <location>
        <begin position="1"/>
        <end position="253"/>
    </location>
</feature>
<evidence type="ECO:0000256" key="1">
    <source>
        <dbReference type="ARBA" id="ARBA00022553"/>
    </source>
</evidence>
<feature type="region of interest" description="Disordered" evidence="2">
    <location>
        <begin position="325"/>
        <end position="1209"/>
    </location>
</feature>
<dbReference type="InterPro" id="IPR009738">
    <property type="entry name" value="BAT2_N"/>
</dbReference>
<feature type="region of interest" description="Disordered" evidence="2">
    <location>
        <begin position="265"/>
        <end position="311"/>
    </location>
</feature>
<feature type="compositionally biased region" description="Basic and acidic residues" evidence="2">
    <location>
        <begin position="487"/>
        <end position="623"/>
    </location>
</feature>
<feature type="compositionally biased region" description="Polar residues" evidence="2">
    <location>
        <begin position="144"/>
        <end position="156"/>
    </location>
</feature>
<evidence type="ECO:0000259" key="3">
    <source>
        <dbReference type="Pfam" id="PF07001"/>
    </source>
</evidence>
<feature type="compositionally biased region" description="Basic and acidic residues" evidence="2">
    <location>
        <begin position="361"/>
        <end position="387"/>
    </location>
</feature>
<accession>A0A482W780</accession>
<evidence type="ECO:0000313" key="4">
    <source>
        <dbReference type="EMBL" id="RZC40577.1"/>
    </source>
</evidence>
<dbReference type="GO" id="GO:0030154">
    <property type="term" value="P:cell differentiation"/>
    <property type="evidence" value="ECO:0007669"/>
    <property type="project" value="TreeGrafter"/>
</dbReference>
<dbReference type="PANTHER" id="PTHR14038:SF0">
    <property type="entry name" value="LP18708P"/>
    <property type="match status" value="1"/>
</dbReference>
<gene>
    <name evidence="4" type="ORF">BDFB_006292</name>
</gene>
<keyword evidence="5" id="KW-1185">Reference proteome</keyword>
<evidence type="ECO:0000256" key="2">
    <source>
        <dbReference type="SAM" id="MobiDB-lite"/>
    </source>
</evidence>
<feature type="compositionally biased region" description="Polar residues" evidence="2">
    <location>
        <begin position="115"/>
        <end position="126"/>
    </location>
</feature>
<reference evidence="4 5" key="1">
    <citation type="submission" date="2017-03" db="EMBL/GenBank/DDBJ databases">
        <title>Genome of the blue death feigning beetle - Asbolus verrucosus.</title>
        <authorList>
            <person name="Rider S.D."/>
        </authorList>
    </citation>
    <scope>NUCLEOTIDE SEQUENCE [LARGE SCALE GENOMIC DNA]</scope>
    <source>
        <strain evidence="4">Butters</strain>
        <tissue evidence="4">Head and leg muscle</tissue>
    </source>
</reference>
<feature type="compositionally biased region" description="Polar residues" evidence="2">
    <location>
        <begin position="452"/>
        <end position="464"/>
    </location>
</feature>
<dbReference type="InterPro" id="IPR033184">
    <property type="entry name" value="PRRC2"/>
</dbReference>
<sequence length="1343" mass="149821">MSTLPGLASKGEKSKQKFQSLDINSLYRVSRGENLEKQQQKSTFTYKHGMQSLGKVPNARRAPANLPSLKSEHSGTDASVPLVPPGGPGWGKQESTSSTSTTSPTTTTTTVSTPNNQPSPQLSSHQAAIALPVTTTIPPPNKHATPSATPATTDKSWSAVMSGPDPTHPPLYQSPQFQHEFPSLSVGDGGPTRTGSDAQYTPGLSLRPQTEGSWIQGGSRPGAEGPPRSSSVPLGAPPQLAAQVGLPQQPLPPQFRAVMPTFMYKGSFATGGTGAPNQTPSPMNGRNRPESRPAPRMVDAEEITPRPIIKEEELSRAAKKLMELEEKMSKRNRDEEGVGTINPSVVPPKPIVPADIPLPDFQREKDRERDRDSRSRTPNDTNVEEKSSTGSSNRESSFRQLTQIEGKNFAPRKHVKGVERDSRDRDREIREQNGPSFSRHFQSQLPPRFQKQRNNSSTNMQSQMHFAHTFDSRWVQGGQNVGKGSNMRHESPERDRDMDDDRRDYKRQSSEDSHRSSHRSQSDLSHKSSDNRYGDDPHDYRHQEYDHTRRNRDDDKWQKEKERSEKKHEHGNDDWHSDRRDKYRDDKERHERPQRPDSRDSRASRESRQSRDSARDSEPREHIGSWAESVFEPTYEEKRREHVREDRRQVPGPITKERIEADDMRNEKRGLTQLKRGQLPDKKISEKKDEKVQEETTVVDSNKKVQDSSSDSGTKAWADAVSPNTVDPENPKFMDVFDKTNKSNTSTETLKQENEAKKSDKSDSEFKEKDEKRSNRNRNYPQNKGWGNEYHRSGWSKRQSSRGLRSGGSQRAVGCDYHGTDSDGSMDEVNLEGGTQKSPKTIKKSEKDDKNKEIKHEKPPALERNNKLEKQDGNKRESYVPRGEPSRHGRGGGNFRSRGGLSKRIDGYGPPPSKSPFSHHEDKEKKLSSDENSGETGASIEDKAKQNQQALSAGIIGSARKETGHGQIQSKSEDKLKNRKPDNRRGKSKTKGEGGKREDDNLDSNSDNSDDKEGKARKSQQSKTNPPRGSSNLNQTRRSNAPPRLTGEKKPYGASRNENTIARQNSSGALRSQSGKKEEKSTDQNSLCNAIADISLKNKVETESMEDGDEKVSLHGDSDGFQEVKSKKTGKERQKSLDEKPSKTASKSDKEANKQERKSKVGSGGPSSAQLTQQQISNIPPLMATPVNPPPVLPQATKNQFERPRQSKLAPRFAKQRENNRLQKAQMQQQQGICDVNDMNKVNQNMNVYGMKDPASVVTPLANAWDKSLAAPLRNIDPENVLGVTGDGCKTLDHVQASSQSNSPNNDKVGSGKKIYELFHIECLSGTIDFLNLVSTKSTSHHG</sequence>
<dbReference type="EMBL" id="QDEB01025050">
    <property type="protein sequence ID" value="RZC40577.1"/>
    <property type="molecule type" value="Genomic_DNA"/>
</dbReference>
<feature type="domain" description="BAT2 N-terminal" evidence="3">
    <location>
        <begin position="1"/>
        <end position="189"/>
    </location>
</feature>
<feature type="compositionally biased region" description="Basic and acidic residues" evidence="2">
    <location>
        <begin position="971"/>
        <end position="999"/>
    </location>
</feature>
<dbReference type="OrthoDB" id="1939715at2759"/>